<dbReference type="RefSeq" id="XP_008467754.1">
    <property type="nucleotide sequence ID" value="XM_008469532.1"/>
</dbReference>
<keyword evidence="2" id="KW-0732">Signal</keyword>
<dbReference type="PaxDb" id="121845-A0A1S3CVC1"/>
<dbReference type="Proteomes" id="UP000079169">
    <property type="component" value="Unplaced"/>
</dbReference>
<dbReference type="AlphaFoldDB" id="A0A1S3CVC1"/>
<gene>
    <name evidence="4" type="primary">LOC103505215</name>
</gene>
<dbReference type="SUPFAM" id="SSF82185">
    <property type="entry name" value="Histone H3 K4-specific methyltransferase SET7/9 N-terminal domain"/>
    <property type="match status" value="1"/>
</dbReference>
<feature type="region of interest" description="Disordered" evidence="1">
    <location>
        <begin position="51"/>
        <end position="70"/>
    </location>
</feature>
<keyword evidence="3" id="KW-1185">Reference proteome</keyword>
<name>A0A1S3CVC1_DIACI</name>
<evidence type="ECO:0000313" key="3">
    <source>
        <dbReference type="Proteomes" id="UP000079169"/>
    </source>
</evidence>
<proteinExistence type="predicted"/>
<dbReference type="KEGG" id="dci:103505215"/>
<dbReference type="GeneID" id="103505215"/>
<feature type="chain" id="PRO_5010229967" evidence="2">
    <location>
        <begin position="20"/>
        <end position="344"/>
    </location>
</feature>
<protein>
    <submittedName>
        <fullName evidence="4">Uncharacterized protein LOC103505215</fullName>
    </submittedName>
</protein>
<organism evidence="3 4">
    <name type="scientific">Diaphorina citri</name>
    <name type="common">Asian citrus psyllid</name>
    <dbReference type="NCBI Taxonomy" id="121845"/>
    <lineage>
        <taxon>Eukaryota</taxon>
        <taxon>Metazoa</taxon>
        <taxon>Ecdysozoa</taxon>
        <taxon>Arthropoda</taxon>
        <taxon>Hexapoda</taxon>
        <taxon>Insecta</taxon>
        <taxon>Pterygota</taxon>
        <taxon>Neoptera</taxon>
        <taxon>Paraneoptera</taxon>
        <taxon>Hemiptera</taxon>
        <taxon>Sternorrhyncha</taxon>
        <taxon>Psylloidea</taxon>
        <taxon>Psyllidae</taxon>
        <taxon>Diaphorininae</taxon>
        <taxon>Diaphorina</taxon>
    </lineage>
</organism>
<feature type="compositionally biased region" description="Basic and acidic residues" evidence="1">
    <location>
        <begin position="89"/>
        <end position="107"/>
    </location>
</feature>
<evidence type="ECO:0000256" key="2">
    <source>
        <dbReference type="SAM" id="SignalP"/>
    </source>
</evidence>
<feature type="signal peptide" evidence="2">
    <location>
        <begin position="1"/>
        <end position="19"/>
    </location>
</feature>
<accession>A0A1S3CVC1</accession>
<evidence type="ECO:0000256" key="1">
    <source>
        <dbReference type="SAM" id="MobiDB-lite"/>
    </source>
</evidence>
<sequence>MNAPVILFAFLLSSTYCLTLPSIKHYLLTHKDPADLVALEYASKNITDEPVIEINEPDETPDTQTSDEVPNLKQITLESSEVVDANESELDRNVSEDRNGTDSDKLADPELRIKVPVMSYDETPKLPQLSFTVGTMISNQPIHYDKHSLQKTLDRASSDSPYTTSPTKAPLISNQISFKELKQTYNEFQNRVREGKKIDEWDEFVNQAQFRVRPDPQQERIDYVPPNFKDYRITCPKGIFYQNDNADKMSIRDNENLHAVLNVAEKIKRKKTLGLKSIDETQLKFYLYDGNMKDNLPDGIGMGYFQDDIYYYGKWKGGKFNGKGVLMSLNEYSYEGISRFGHTS</sequence>
<reference evidence="4" key="1">
    <citation type="submission" date="2025-08" db="UniProtKB">
        <authorList>
            <consortium name="RefSeq"/>
        </authorList>
    </citation>
    <scope>IDENTIFICATION</scope>
</reference>
<evidence type="ECO:0000313" key="4">
    <source>
        <dbReference type="RefSeq" id="XP_008467754.1"/>
    </source>
</evidence>
<feature type="region of interest" description="Disordered" evidence="1">
    <location>
        <begin position="80"/>
        <end position="107"/>
    </location>
</feature>